<gene>
    <name evidence="1" type="ORF">ElyMa_001049700</name>
</gene>
<proteinExistence type="predicted"/>
<name>A0AAV4HN60_9GAST</name>
<sequence>MVKTTMIEKAVYLCAITIFIKSKASHPLVVCGLANTRRLQAPFQLTTHPQEAEVGDIIPVMSLGRSVIRLSLVLGVQGHARQYPRPGSAP</sequence>
<dbReference type="Proteomes" id="UP000762676">
    <property type="component" value="Unassembled WGS sequence"/>
</dbReference>
<evidence type="ECO:0000313" key="1">
    <source>
        <dbReference type="EMBL" id="GFR99607.1"/>
    </source>
</evidence>
<protein>
    <submittedName>
        <fullName evidence="1">Uncharacterized protein</fullName>
    </submittedName>
</protein>
<dbReference type="EMBL" id="BMAT01002133">
    <property type="protein sequence ID" value="GFR99607.1"/>
    <property type="molecule type" value="Genomic_DNA"/>
</dbReference>
<dbReference type="AlphaFoldDB" id="A0AAV4HN60"/>
<evidence type="ECO:0000313" key="2">
    <source>
        <dbReference type="Proteomes" id="UP000762676"/>
    </source>
</evidence>
<keyword evidence="2" id="KW-1185">Reference proteome</keyword>
<reference evidence="1 2" key="1">
    <citation type="journal article" date="2021" name="Elife">
        <title>Chloroplast acquisition without the gene transfer in kleptoplastic sea slugs, Plakobranchus ocellatus.</title>
        <authorList>
            <person name="Maeda T."/>
            <person name="Takahashi S."/>
            <person name="Yoshida T."/>
            <person name="Shimamura S."/>
            <person name="Takaki Y."/>
            <person name="Nagai Y."/>
            <person name="Toyoda A."/>
            <person name="Suzuki Y."/>
            <person name="Arimoto A."/>
            <person name="Ishii H."/>
            <person name="Satoh N."/>
            <person name="Nishiyama T."/>
            <person name="Hasebe M."/>
            <person name="Maruyama T."/>
            <person name="Minagawa J."/>
            <person name="Obokata J."/>
            <person name="Shigenobu S."/>
        </authorList>
    </citation>
    <scope>NUCLEOTIDE SEQUENCE [LARGE SCALE GENOMIC DNA]</scope>
</reference>
<accession>A0AAV4HN60</accession>
<organism evidence="1 2">
    <name type="scientific">Elysia marginata</name>
    <dbReference type="NCBI Taxonomy" id="1093978"/>
    <lineage>
        <taxon>Eukaryota</taxon>
        <taxon>Metazoa</taxon>
        <taxon>Spiralia</taxon>
        <taxon>Lophotrochozoa</taxon>
        <taxon>Mollusca</taxon>
        <taxon>Gastropoda</taxon>
        <taxon>Heterobranchia</taxon>
        <taxon>Euthyneura</taxon>
        <taxon>Panpulmonata</taxon>
        <taxon>Sacoglossa</taxon>
        <taxon>Placobranchoidea</taxon>
        <taxon>Plakobranchidae</taxon>
        <taxon>Elysia</taxon>
    </lineage>
</organism>
<comment type="caution">
    <text evidence="1">The sequence shown here is derived from an EMBL/GenBank/DDBJ whole genome shotgun (WGS) entry which is preliminary data.</text>
</comment>